<sequence length="67" mass="7155">MLLVPPNEGCSKRFDILGGLDINHVSHVAIDAPASVWAVQVVVSLLPPSPKIEVMPPFPAGTLSRNR</sequence>
<organism evidence="1 2">
    <name type="scientific">Novipirellula caenicola</name>
    <dbReference type="NCBI Taxonomy" id="1536901"/>
    <lineage>
        <taxon>Bacteria</taxon>
        <taxon>Pseudomonadati</taxon>
        <taxon>Planctomycetota</taxon>
        <taxon>Planctomycetia</taxon>
        <taxon>Pirellulales</taxon>
        <taxon>Pirellulaceae</taxon>
        <taxon>Novipirellula</taxon>
    </lineage>
</organism>
<keyword evidence="2" id="KW-1185">Reference proteome</keyword>
<proteinExistence type="predicted"/>
<dbReference type="EMBL" id="BAABRO010000008">
    <property type="protein sequence ID" value="GAA5508309.1"/>
    <property type="molecule type" value="Genomic_DNA"/>
</dbReference>
<protein>
    <submittedName>
        <fullName evidence="1">Uncharacterized protein</fullName>
    </submittedName>
</protein>
<accession>A0ABP9VT37</accession>
<evidence type="ECO:0000313" key="2">
    <source>
        <dbReference type="Proteomes" id="UP001416858"/>
    </source>
</evidence>
<evidence type="ECO:0000313" key="1">
    <source>
        <dbReference type="EMBL" id="GAA5508309.1"/>
    </source>
</evidence>
<reference evidence="1 2" key="1">
    <citation type="submission" date="2024-02" db="EMBL/GenBank/DDBJ databases">
        <title>Rhodopirellula caenicola NBRC 110016.</title>
        <authorList>
            <person name="Ichikawa N."/>
            <person name="Katano-Makiyama Y."/>
            <person name="Hidaka K."/>
        </authorList>
    </citation>
    <scope>NUCLEOTIDE SEQUENCE [LARGE SCALE GENOMIC DNA]</scope>
    <source>
        <strain evidence="1 2">NBRC 110016</strain>
    </source>
</reference>
<name>A0ABP9VT37_9BACT</name>
<gene>
    <name evidence="1" type="ORF">Rcae01_03775</name>
</gene>
<dbReference type="Proteomes" id="UP001416858">
    <property type="component" value="Unassembled WGS sequence"/>
</dbReference>
<comment type="caution">
    <text evidence="1">The sequence shown here is derived from an EMBL/GenBank/DDBJ whole genome shotgun (WGS) entry which is preliminary data.</text>
</comment>